<dbReference type="AlphaFoldDB" id="A0AA41WKG3"/>
<dbReference type="EMBL" id="JAMYBS010000020">
    <property type="protein sequence ID" value="MCO7546167.1"/>
    <property type="molecule type" value="Genomic_DNA"/>
</dbReference>
<name>A0AA41WKG3_9GAMM</name>
<accession>A0AA41WKG3</accession>
<sequence>MQVTNKHRVTPIGLPGGVVIAPGSTVPVKDWDKLKGNKVVAYYLSNGILEAKADAQSSDNGNDAEVAEKEQLIAELKTYGIEADKRSKIETLREKLAKAKADAQS</sequence>
<organism evidence="1 2">
    <name type="scientific">Stutzerimonas nitrititolerans</name>
    <dbReference type="NCBI Taxonomy" id="2482751"/>
    <lineage>
        <taxon>Bacteria</taxon>
        <taxon>Pseudomonadati</taxon>
        <taxon>Pseudomonadota</taxon>
        <taxon>Gammaproteobacteria</taxon>
        <taxon>Pseudomonadales</taxon>
        <taxon>Pseudomonadaceae</taxon>
        <taxon>Stutzerimonas</taxon>
    </lineage>
</organism>
<evidence type="ECO:0000313" key="2">
    <source>
        <dbReference type="Proteomes" id="UP001165292"/>
    </source>
</evidence>
<evidence type="ECO:0000313" key="1">
    <source>
        <dbReference type="EMBL" id="MCO7546167.1"/>
    </source>
</evidence>
<comment type="caution">
    <text evidence="1">The sequence shown here is derived from an EMBL/GenBank/DDBJ whole genome shotgun (WGS) entry which is preliminary data.</text>
</comment>
<protein>
    <submittedName>
        <fullName evidence="1">Uncharacterized protein</fullName>
    </submittedName>
</protein>
<dbReference type="RefSeq" id="WP_253163980.1">
    <property type="nucleotide sequence ID" value="NZ_DAMBFS010000001.1"/>
</dbReference>
<dbReference type="Proteomes" id="UP001165292">
    <property type="component" value="Unassembled WGS sequence"/>
</dbReference>
<proteinExistence type="predicted"/>
<gene>
    <name evidence="1" type="ORF">NJF43_15520</name>
</gene>
<reference evidence="1" key="1">
    <citation type="submission" date="2022-06" db="EMBL/GenBank/DDBJ databases">
        <title>Detection of beta-lactamases in bacteria of animal origin.</title>
        <authorList>
            <person name="Mlynarcik P."/>
            <person name="Zdarska V."/>
            <person name="Chudobova H."/>
            <person name="Prochazkova P."/>
            <person name="Hricova K."/>
            <person name="Mezerova K."/>
            <person name="Bardon J."/>
            <person name="Dolejska M."/>
            <person name="Sukkar I."/>
            <person name="Kolar M."/>
        </authorList>
    </citation>
    <scope>NUCLEOTIDE SEQUENCE</scope>
    <source>
        <strain evidence="1">S 300-3</strain>
    </source>
</reference>